<dbReference type="GO" id="GO:0005789">
    <property type="term" value="C:endoplasmic reticulum membrane"/>
    <property type="evidence" value="ECO:0007669"/>
    <property type="project" value="UniProtKB-SubCell"/>
</dbReference>
<dbReference type="FunFam" id="1.10.630.10:FF:000042">
    <property type="entry name" value="Cytochrome P450"/>
    <property type="match status" value="1"/>
</dbReference>
<dbReference type="Pfam" id="PF00067">
    <property type="entry name" value="p450"/>
    <property type="match status" value="1"/>
</dbReference>
<dbReference type="InterPro" id="IPR036396">
    <property type="entry name" value="Cyt_P450_sf"/>
</dbReference>
<dbReference type="PANTHER" id="PTHR24292">
    <property type="entry name" value="CYTOCHROME P450"/>
    <property type="match status" value="1"/>
</dbReference>
<dbReference type="EMBL" id="JASPKY010000947">
    <property type="protein sequence ID" value="KAK9679992.1"/>
    <property type="molecule type" value="Genomic_DNA"/>
</dbReference>
<dbReference type="PRINTS" id="PR00385">
    <property type="entry name" value="P450"/>
</dbReference>
<keyword evidence="17" id="KW-1185">Reference proteome</keyword>
<dbReference type="Gene3D" id="1.10.630.10">
    <property type="entry name" value="Cytochrome P450"/>
    <property type="match status" value="1"/>
</dbReference>
<evidence type="ECO:0000256" key="14">
    <source>
        <dbReference type="RuleBase" id="RU000461"/>
    </source>
</evidence>
<keyword evidence="10 13" id="KW-0408">Iron</keyword>
<keyword evidence="15" id="KW-0812">Transmembrane</keyword>
<comment type="similarity">
    <text evidence="4 14">Belongs to the cytochrome P450 family.</text>
</comment>
<dbReference type="GO" id="GO:0016705">
    <property type="term" value="F:oxidoreductase activity, acting on paired donors, with incorporation or reduction of molecular oxygen"/>
    <property type="evidence" value="ECO:0007669"/>
    <property type="project" value="InterPro"/>
</dbReference>
<keyword evidence="5 13" id="KW-0349">Heme</keyword>
<organism evidence="16 17">
    <name type="scientific">Popillia japonica</name>
    <name type="common">Japanese beetle</name>
    <dbReference type="NCBI Taxonomy" id="7064"/>
    <lineage>
        <taxon>Eukaryota</taxon>
        <taxon>Metazoa</taxon>
        <taxon>Ecdysozoa</taxon>
        <taxon>Arthropoda</taxon>
        <taxon>Hexapoda</taxon>
        <taxon>Insecta</taxon>
        <taxon>Pterygota</taxon>
        <taxon>Neoptera</taxon>
        <taxon>Endopterygota</taxon>
        <taxon>Coleoptera</taxon>
        <taxon>Polyphaga</taxon>
        <taxon>Scarabaeiformia</taxon>
        <taxon>Scarabaeidae</taxon>
        <taxon>Rutelinae</taxon>
        <taxon>Popillia</taxon>
    </lineage>
</organism>
<evidence type="ECO:0000313" key="16">
    <source>
        <dbReference type="EMBL" id="KAK9679992.1"/>
    </source>
</evidence>
<dbReference type="InterPro" id="IPR002401">
    <property type="entry name" value="Cyt_P450_E_grp-I"/>
</dbReference>
<protein>
    <submittedName>
        <fullName evidence="16">Cytochrome P450</fullName>
    </submittedName>
</protein>
<evidence type="ECO:0000256" key="10">
    <source>
        <dbReference type="ARBA" id="ARBA00023004"/>
    </source>
</evidence>
<dbReference type="PANTHER" id="PTHR24292:SF100">
    <property type="entry name" value="CYTOCHROME P450 6A16, ISOFORM B-RELATED"/>
    <property type="match status" value="1"/>
</dbReference>
<keyword evidence="6 13" id="KW-0479">Metal-binding</keyword>
<keyword evidence="8" id="KW-0492">Microsome</keyword>
<keyword evidence="15" id="KW-1133">Transmembrane helix</keyword>
<evidence type="ECO:0000256" key="4">
    <source>
        <dbReference type="ARBA" id="ARBA00010617"/>
    </source>
</evidence>
<dbReference type="Proteomes" id="UP001458880">
    <property type="component" value="Unassembled WGS sequence"/>
</dbReference>
<feature type="binding site" description="axial binding residue" evidence="13">
    <location>
        <position position="450"/>
    </location>
    <ligand>
        <name>heme</name>
        <dbReference type="ChEBI" id="CHEBI:30413"/>
    </ligand>
    <ligandPart>
        <name>Fe</name>
        <dbReference type="ChEBI" id="CHEBI:18248"/>
    </ligandPart>
</feature>
<keyword evidence="9 14" id="KW-0560">Oxidoreductase</keyword>
<dbReference type="PROSITE" id="PS00086">
    <property type="entry name" value="CYTOCHROME_P450"/>
    <property type="match status" value="1"/>
</dbReference>
<evidence type="ECO:0000256" key="3">
    <source>
        <dbReference type="ARBA" id="ARBA00004406"/>
    </source>
</evidence>
<feature type="transmembrane region" description="Helical" evidence="15">
    <location>
        <begin position="6"/>
        <end position="27"/>
    </location>
</feature>
<evidence type="ECO:0000256" key="15">
    <source>
        <dbReference type="SAM" id="Phobius"/>
    </source>
</evidence>
<evidence type="ECO:0000256" key="2">
    <source>
        <dbReference type="ARBA" id="ARBA00004174"/>
    </source>
</evidence>
<evidence type="ECO:0000256" key="6">
    <source>
        <dbReference type="ARBA" id="ARBA00022723"/>
    </source>
</evidence>
<reference evidence="16 17" key="1">
    <citation type="journal article" date="2024" name="BMC Genomics">
        <title>De novo assembly and annotation of Popillia japonica's genome with initial clues to its potential as an invasive pest.</title>
        <authorList>
            <person name="Cucini C."/>
            <person name="Boschi S."/>
            <person name="Funari R."/>
            <person name="Cardaioli E."/>
            <person name="Iannotti N."/>
            <person name="Marturano G."/>
            <person name="Paoli F."/>
            <person name="Bruttini M."/>
            <person name="Carapelli A."/>
            <person name="Frati F."/>
            <person name="Nardi F."/>
        </authorList>
    </citation>
    <scope>NUCLEOTIDE SEQUENCE [LARGE SCALE GENOMIC DNA]</scope>
    <source>
        <strain evidence="16">DMR45628</strain>
    </source>
</reference>
<accession>A0AAW1HTU6</accession>
<evidence type="ECO:0000256" key="11">
    <source>
        <dbReference type="ARBA" id="ARBA00023033"/>
    </source>
</evidence>
<name>A0AAW1HTU6_POPJA</name>
<proteinExistence type="inferred from homology"/>
<dbReference type="GO" id="GO:0020037">
    <property type="term" value="F:heme binding"/>
    <property type="evidence" value="ECO:0007669"/>
    <property type="project" value="InterPro"/>
</dbReference>
<dbReference type="AlphaFoldDB" id="A0AAW1HTU6"/>
<evidence type="ECO:0000256" key="12">
    <source>
        <dbReference type="ARBA" id="ARBA00023136"/>
    </source>
</evidence>
<keyword evidence="7" id="KW-0256">Endoplasmic reticulum</keyword>
<evidence type="ECO:0000313" key="17">
    <source>
        <dbReference type="Proteomes" id="UP001458880"/>
    </source>
</evidence>
<comment type="caution">
    <text evidence="16">The sequence shown here is derived from an EMBL/GenBank/DDBJ whole genome shotgun (WGS) entry which is preliminary data.</text>
</comment>
<keyword evidence="12 15" id="KW-0472">Membrane</keyword>
<keyword evidence="11 14" id="KW-0503">Monooxygenase</keyword>
<dbReference type="CDD" id="cd11056">
    <property type="entry name" value="CYP6-like"/>
    <property type="match status" value="1"/>
</dbReference>
<dbReference type="InterPro" id="IPR001128">
    <property type="entry name" value="Cyt_P450"/>
</dbReference>
<dbReference type="InterPro" id="IPR017972">
    <property type="entry name" value="Cyt_P450_CS"/>
</dbReference>
<dbReference type="GO" id="GO:0005506">
    <property type="term" value="F:iron ion binding"/>
    <property type="evidence" value="ECO:0007669"/>
    <property type="project" value="InterPro"/>
</dbReference>
<evidence type="ECO:0000256" key="5">
    <source>
        <dbReference type="ARBA" id="ARBA00022617"/>
    </source>
</evidence>
<sequence>MMFFAESVLLNVFSICVAIVVLVIFSFKKRYSHWKNLGVEYEEPTIPFGNTKDNFLWKISIGDYYTNFYLKMKARKLKHAGSYFFHKVVYIPLDLDLIKQIMQADFLHFTDHLSFVNEKDDPLGAHIFALKGQRWRNLRVKLTPTFTSGKMKLMFPIIVKISDELVKTLKEECGNGPIEAKDLSGRFTTDVIGNCAFGIECNSLKDPYTKFRIMGKRLLSLTRTEQLINFLEILFPKMMIYFGTSFLPKEATDFFWRVIKDTSEYREKSGVRRNDAMQLLLDMMSKNGKEDGNTLTFEEVAAQAFVFFIAGFETSSTLMSFALLELSLNQDVQDRLREEVKEALERNKGELTYEAIWEMNYLSNVINETLRKYPPLSILTRECTKDYTVPYSNVVIRKGELVFISVKGIQYDPDNYPDPQKFDPLRFTEENKSKRHPFSFIPFGEGPRICLGMRFGLMQAKVGLISLIGNFKFKVSPITRIPVELDPKSFLTSSLDGLFLDVEQIKN</sequence>
<dbReference type="SUPFAM" id="SSF48264">
    <property type="entry name" value="Cytochrome P450"/>
    <property type="match status" value="1"/>
</dbReference>
<comment type="subcellular location">
    <subcellularLocation>
        <location evidence="3">Endoplasmic reticulum membrane</location>
        <topology evidence="3">Peripheral membrane protein</topology>
    </subcellularLocation>
    <subcellularLocation>
        <location evidence="2">Microsome membrane</location>
        <topology evidence="2">Peripheral membrane protein</topology>
    </subcellularLocation>
</comment>
<evidence type="ECO:0000256" key="8">
    <source>
        <dbReference type="ARBA" id="ARBA00022848"/>
    </source>
</evidence>
<evidence type="ECO:0000256" key="1">
    <source>
        <dbReference type="ARBA" id="ARBA00001971"/>
    </source>
</evidence>
<dbReference type="InterPro" id="IPR050476">
    <property type="entry name" value="Insect_CytP450_Detox"/>
</dbReference>
<evidence type="ECO:0000256" key="9">
    <source>
        <dbReference type="ARBA" id="ARBA00023002"/>
    </source>
</evidence>
<evidence type="ECO:0000256" key="13">
    <source>
        <dbReference type="PIRSR" id="PIRSR602401-1"/>
    </source>
</evidence>
<gene>
    <name evidence="16" type="ORF">QE152_g39512</name>
</gene>
<dbReference type="PRINTS" id="PR00463">
    <property type="entry name" value="EP450I"/>
</dbReference>
<evidence type="ECO:0000256" key="7">
    <source>
        <dbReference type="ARBA" id="ARBA00022824"/>
    </source>
</evidence>
<dbReference type="GO" id="GO:0004497">
    <property type="term" value="F:monooxygenase activity"/>
    <property type="evidence" value="ECO:0007669"/>
    <property type="project" value="UniProtKB-KW"/>
</dbReference>
<comment type="cofactor">
    <cofactor evidence="1 13">
        <name>heme</name>
        <dbReference type="ChEBI" id="CHEBI:30413"/>
    </cofactor>
</comment>